<evidence type="ECO:0000256" key="5">
    <source>
        <dbReference type="ARBA" id="ARBA00023136"/>
    </source>
</evidence>
<reference evidence="8" key="1">
    <citation type="journal article" date="2021" name="Microb. Physiol.">
        <title>Proteogenomic Insights into the Physiology of Marine, Sulfate-Reducing, Filamentous Desulfonema limicola and Desulfonema magnum.</title>
        <authorList>
            <person name="Schnaars V."/>
            <person name="Wohlbrand L."/>
            <person name="Scheve S."/>
            <person name="Hinrichs C."/>
            <person name="Reinhardt R."/>
            <person name="Rabus R."/>
        </authorList>
    </citation>
    <scope>NUCLEOTIDE SEQUENCE</scope>
    <source>
        <strain evidence="8">5ac10</strain>
    </source>
</reference>
<name>A0A975B697_9BACT</name>
<keyword evidence="4 7" id="KW-1133">Transmembrane helix</keyword>
<keyword evidence="2" id="KW-0132">Cell division</keyword>
<keyword evidence="1" id="KW-1003">Cell membrane</keyword>
<evidence type="ECO:0000313" key="8">
    <source>
        <dbReference type="EMBL" id="QTA79551.1"/>
    </source>
</evidence>
<evidence type="ECO:0000256" key="3">
    <source>
        <dbReference type="ARBA" id="ARBA00022692"/>
    </source>
</evidence>
<evidence type="ECO:0000256" key="1">
    <source>
        <dbReference type="ARBA" id="ARBA00022475"/>
    </source>
</evidence>
<dbReference type="GO" id="GO:0043093">
    <property type="term" value="P:FtsZ-dependent cytokinesis"/>
    <property type="evidence" value="ECO:0007669"/>
    <property type="project" value="TreeGrafter"/>
</dbReference>
<feature type="transmembrane region" description="Helical" evidence="7">
    <location>
        <begin position="6"/>
        <end position="30"/>
    </location>
</feature>
<evidence type="ECO:0000256" key="4">
    <source>
        <dbReference type="ARBA" id="ARBA00022989"/>
    </source>
</evidence>
<dbReference type="RefSeq" id="WP_207691290.1">
    <property type="nucleotide sequence ID" value="NZ_CP061799.1"/>
</dbReference>
<proteinExistence type="predicted"/>
<keyword evidence="5 7" id="KW-0472">Membrane</keyword>
<dbReference type="InterPro" id="IPR023081">
    <property type="entry name" value="Cell_div_FtsB"/>
</dbReference>
<keyword evidence="9" id="KW-1185">Reference proteome</keyword>
<evidence type="ECO:0000313" key="9">
    <source>
        <dbReference type="Proteomes" id="UP000663720"/>
    </source>
</evidence>
<dbReference type="KEGG" id="dli:dnl_18240"/>
<dbReference type="Proteomes" id="UP000663720">
    <property type="component" value="Chromosome"/>
</dbReference>
<dbReference type="GO" id="GO:0030428">
    <property type="term" value="C:cell septum"/>
    <property type="evidence" value="ECO:0007669"/>
    <property type="project" value="TreeGrafter"/>
</dbReference>
<gene>
    <name evidence="8" type="ORF">dnl_18240</name>
</gene>
<evidence type="ECO:0000256" key="7">
    <source>
        <dbReference type="SAM" id="Phobius"/>
    </source>
</evidence>
<keyword evidence="3 7" id="KW-0812">Transmembrane</keyword>
<dbReference type="PANTHER" id="PTHR37485">
    <property type="entry name" value="CELL DIVISION PROTEIN FTSB"/>
    <property type="match status" value="1"/>
</dbReference>
<dbReference type="AlphaFoldDB" id="A0A975B697"/>
<dbReference type="EMBL" id="CP061799">
    <property type="protein sequence ID" value="QTA79551.1"/>
    <property type="molecule type" value="Genomic_DNA"/>
</dbReference>
<dbReference type="PANTHER" id="PTHR37485:SF1">
    <property type="entry name" value="CELL DIVISION PROTEIN FTSB"/>
    <property type="match status" value="1"/>
</dbReference>
<organism evidence="8 9">
    <name type="scientific">Desulfonema limicola</name>
    <dbReference type="NCBI Taxonomy" id="45656"/>
    <lineage>
        <taxon>Bacteria</taxon>
        <taxon>Pseudomonadati</taxon>
        <taxon>Thermodesulfobacteriota</taxon>
        <taxon>Desulfobacteria</taxon>
        <taxon>Desulfobacterales</taxon>
        <taxon>Desulfococcaceae</taxon>
        <taxon>Desulfonema</taxon>
    </lineage>
</organism>
<keyword evidence="6" id="KW-0131">Cell cycle</keyword>
<protein>
    <submittedName>
        <fullName evidence="8">Septum formation initiator domain-containing protein</fullName>
    </submittedName>
</protein>
<evidence type="ECO:0000256" key="6">
    <source>
        <dbReference type="ARBA" id="ARBA00023306"/>
    </source>
</evidence>
<accession>A0A975B697</accession>
<sequence length="95" mass="11123">MNSKYNLMFSAAIIGILSLFIFIIFGDNGFAELDMMKKSRDSLIKKNEILIHKNMALYRDIERLRTDMDYIENVARKELGLIGKNEIIFKFIENN</sequence>
<evidence type="ECO:0000256" key="2">
    <source>
        <dbReference type="ARBA" id="ARBA00022618"/>
    </source>
</evidence>
<dbReference type="InterPro" id="IPR007060">
    <property type="entry name" value="FtsL/DivIC"/>
</dbReference>
<dbReference type="Pfam" id="PF04977">
    <property type="entry name" value="DivIC"/>
    <property type="match status" value="1"/>
</dbReference>